<evidence type="ECO:0000256" key="3">
    <source>
        <dbReference type="ARBA" id="ARBA00022490"/>
    </source>
</evidence>
<dbReference type="GO" id="GO:0034314">
    <property type="term" value="P:Arp2/3 complex-mediated actin nucleation"/>
    <property type="evidence" value="ECO:0007669"/>
    <property type="project" value="InterPro"/>
</dbReference>
<proteinExistence type="inferred from homology"/>
<feature type="coiled-coil region" evidence="6">
    <location>
        <begin position="192"/>
        <end position="257"/>
    </location>
</feature>
<feature type="region of interest" description="Disordered" evidence="7">
    <location>
        <begin position="709"/>
        <end position="731"/>
    </location>
</feature>
<evidence type="ECO:0000256" key="4">
    <source>
        <dbReference type="ARBA" id="ARBA00023203"/>
    </source>
</evidence>
<feature type="compositionally biased region" description="Basic and acidic residues" evidence="7">
    <location>
        <begin position="1"/>
        <end position="10"/>
    </location>
</feature>
<feature type="region of interest" description="Disordered" evidence="7">
    <location>
        <begin position="1141"/>
        <end position="1168"/>
    </location>
</feature>
<dbReference type="Proteomes" id="UP000663887">
    <property type="component" value="Unassembled WGS sequence"/>
</dbReference>
<sequence>MASSHQKSDDTTNLTSDSSSTIHQPRYIRTTMELHEVQQNSDDFQLRQHALFEECTWMGNQSDQRTKQKQTIDIPFKVLLDEKQQIIEKKDNELKHLRETTNVVLLNNTRTNLLHNNQYSGDTSINHQTILNSITNENTHLKNEVLNLKISLQSKETIEKEYLEQIHSLQLRITELEDWNEDFQNKESSTTIEIKNQEHSDLQSNIDLLKSRNRQLENDLQRLQSQQQHNQLALERLDEYEETIGQLHEELNQLRSNKKNQQTGGINIDNMSQLLIEERKRYDAICELFEETRLELQNEKNQSKEKILQIEINLSQKFEQENINFQKQLEIERNERENLQKQINNLQQFKNDEEEENRLKEMYVREMLEKQIIELNEQMQLLESDKNKLNYQIDELRQQLQSKDKLIQNFQSFAMTSGAPSIHNASSHTQGLSPLSETSSDRLIELENQVHQKEKQFRQIHSIYNQFLTLLPCEFSSSNDTHLSLDNQFVNLFEQFSTYIGTFSIIQEESDSLKQILIERQDELEKLRTHLELTADKLAQLQEEQSLMHKNKSLDSDEDELEEILGFQQRAPSRQSLLSITPGEKQQLISQNELLSSLLTEKEQELVSLQQAAKSHEDLLKNLEALQINLQQMECDKDNKKSELNDIRHVLDEKLRENSSLKKEKMFFIEKLAEFERERQEQQSTIQMSYKQSSQGKVIQEDNIEKSITQERSENHLSNKNQLSETSGNQEDKSLSYYNEYTRILILYNELVTKYNQLEIDYKSIQSLLQQKNEAYLQCQNELNTYQNLLYHQKKKSDDIDQLRLTLNEREIKIQELLNSENQLLIKKSELEFNLKLLEENNIKLKSNQQLLDQIQLDLKRITHERDLAIVDKKQMENEIEINRKNLLQYEERELKLTNEVERLFQIEKSLRNELEQLENSDQEKTKMIHQFASSDEQSQQELLANFQSLKYECEKIKESNTNLNIRLQEQIQCTQNLQNSLEQFQQDREQNVNEHLFQYQDSLREQISISARLTNENNELQQRLEDANEVLSSMNRLNDEIKAKEILINKLQTEIDHKNKQIFEYNKNFEATNDTRVEKQLVKNILLSYFHTPIDKQQEVVPILSALVGFTQEEYQKVVHSISNNNNNTTSNNWLTGWLSANSSKPKTQSNNSLDHKEKQEPGKNRARSSISVLSYFHTPIDKQQEVVPILNALVGFTQEEYQKVIHSISNNYNNTTSNNWLTGWLSANSSKPKTQSNNSLDQSNKSFAELLIQYVDQQSFDDFSETLSNSNTHECNVHQNSPNLSLSTSDKSTHVSTVEQLTTTISTVSTVEDDIDIDNPPSLPKSSILVDDLSFYLFTNTKRIMAYHSSFAYSKFRLGNMALLPIRTSYSGPAPIETSTENEDIIDEALKYFRANIFFRNYDIKHDADRTLIYLTLYITECLRRLQKCQSRIQAQKELSALAISTFPIPGDADFPLNGMFVKPAHSEIDKMKQYLEQLRKECSDRMIDRVIDPETNKPSKWWLCFVRRCFMDKTLLNIGSL</sequence>
<evidence type="ECO:0000256" key="7">
    <source>
        <dbReference type="SAM" id="MobiDB-lite"/>
    </source>
</evidence>
<comment type="subcellular location">
    <subcellularLocation>
        <location evidence="1">Cytoplasm</location>
        <location evidence="1">Cytoskeleton</location>
    </subcellularLocation>
</comment>
<feature type="compositionally biased region" description="Polar residues" evidence="7">
    <location>
        <begin position="1141"/>
        <end position="1154"/>
    </location>
</feature>
<dbReference type="GO" id="GO:0003779">
    <property type="term" value="F:actin binding"/>
    <property type="evidence" value="ECO:0007669"/>
    <property type="project" value="UniProtKB-KW"/>
</dbReference>
<dbReference type="Gene3D" id="1.10.1760.10">
    <property type="entry name" value="Actin-related protein 2/3 complex subunit 3"/>
    <property type="match status" value="1"/>
</dbReference>
<dbReference type="EMBL" id="CAJNRG010006222">
    <property type="protein sequence ID" value="CAF2083697.1"/>
    <property type="molecule type" value="Genomic_DNA"/>
</dbReference>
<evidence type="ECO:0000256" key="2">
    <source>
        <dbReference type="ARBA" id="ARBA00010856"/>
    </source>
</evidence>
<evidence type="ECO:0000313" key="9">
    <source>
        <dbReference type="EMBL" id="CAF2083697.1"/>
    </source>
</evidence>
<keyword evidence="4" id="KW-0009">Actin-binding</keyword>
<dbReference type="InterPro" id="IPR007204">
    <property type="entry name" value="ARPC3"/>
</dbReference>
<keyword evidence="3" id="KW-0963">Cytoplasm</keyword>
<dbReference type="InterPro" id="IPR000237">
    <property type="entry name" value="GRIP_dom"/>
</dbReference>
<keyword evidence="6" id="KW-0175">Coiled coil</keyword>
<comment type="caution">
    <text evidence="9">The sequence shown here is derived from an EMBL/GenBank/DDBJ whole genome shotgun (WGS) entry which is preliminary data.</text>
</comment>
<dbReference type="GO" id="GO:0030833">
    <property type="term" value="P:regulation of actin filament polymerization"/>
    <property type="evidence" value="ECO:0007669"/>
    <property type="project" value="InterPro"/>
</dbReference>
<evidence type="ECO:0000256" key="6">
    <source>
        <dbReference type="SAM" id="Coils"/>
    </source>
</evidence>
<dbReference type="PANTHER" id="PTHR12391">
    <property type="entry name" value="ARP2/3 COMPLEX 21 KD SUBUNIT"/>
    <property type="match status" value="1"/>
</dbReference>
<protein>
    <recommendedName>
        <fullName evidence="8">GRIP domain-containing protein</fullName>
    </recommendedName>
</protein>
<dbReference type="GO" id="GO:0005885">
    <property type="term" value="C:Arp2/3 protein complex"/>
    <property type="evidence" value="ECO:0007669"/>
    <property type="project" value="InterPro"/>
</dbReference>
<feature type="compositionally biased region" description="Low complexity" evidence="7">
    <location>
        <begin position="11"/>
        <end position="21"/>
    </location>
</feature>
<feature type="coiled-coil region" evidence="6">
    <location>
        <begin position="975"/>
        <end position="1069"/>
    </location>
</feature>
<feature type="region of interest" description="Disordered" evidence="7">
    <location>
        <begin position="1"/>
        <end position="24"/>
    </location>
</feature>
<dbReference type="Pfam" id="PF04062">
    <property type="entry name" value="P21-Arc"/>
    <property type="match status" value="1"/>
</dbReference>
<name>A0A816S4T2_9BILA</name>
<evidence type="ECO:0000259" key="8">
    <source>
        <dbReference type="PROSITE" id="PS50913"/>
    </source>
</evidence>
<feature type="coiled-coil region" evidence="6">
    <location>
        <begin position="755"/>
        <end position="928"/>
    </location>
</feature>
<dbReference type="PROSITE" id="PS50913">
    <property type="entry name" value="GRIP"/>
    <property type="match status" value="1"/>
</dbReference>
<feature type="coiled-coil region" evidence="6">
    <location>
        <begin position="585"/>
        <end position="678"/>
    </location>
</feature>
<accession>A0A816S4T2</accession>
<dbReference type="InterPro" id="IPR036753">
    <property type="entry name" value="ARPC3_sf"/>
</dbReference>
<feature type="coiled-coil region" evidence="6">
    <location>
        <begin position="286"/>
        <end position="406"/>
    </location>
</feature>
<feature type="compositionally biased region" description="Polar residues" evidence="7">
    <location>
        <begin position="718"/>
        <end position="729"/>
    </location>
</feature>
<feature type="domain" description="GRIP" evidence="8">
    <location>
        <begin position="1073"/>
        <end position="1122"/>
    </location>
</feature>
<reference evidence="9" key="1">
    <citation type="submission" date="2021-02" db="EMBL/GenBank/DDBJ databases">
        <authorList>
            <person name="Nowell W R."/>
        </authorList>
    </citation>
    <scope>NUCLEOTIDE SEQUENCE</scope>
</reference>
<evidence type="ECO:0000313" key="10">
    <source>
        <dbReference type="Proteomes" id="UP000663887"/>
    </source>
</evidence>
<keyword evidence="5" id="KW-0206">Cytoskeleton</keyword>
<dbReference type="SUPFAM" id="SSF69060">
    <property type="entry name" value="Arp2/3 complex 21 kDa subunit ARPC3"/>
    <property type="match status" value="1"/>
</dbReference>
<evidence type="ECO:0000256" key="1">
    <source>
        <dbReference type="ARBA" id="ARBA00004245"/>
    </source>
</evidence>
<comment type="similarity">
    <text evidence="2">Belongs to the ARPC3 family.</text>
</comment>
<organism evidence="9 10">
    <name type="scientific">Rotaria magnacalcarata</name>
    <dbReference type="NCBI Taxonomy" id="392030"/>
    <lineage>
        <taxon>Eukaryota</taxon>
        <taxon>Metazoa</taxon>
        <taxon>Spiralia</taxon>
        <taxon>Gnathifera</taxon>
        <taxon>Rotifera</taxon>
        <taxon>Eurotatoria</taxon>
        <taxon>Bdelloidea</taxon>
        <taxon>Philodinida</taxon>
        <taxon>Philodinidae</taxon>
        <taxon>Rotaria</taxon>
    </lineage>
</organism>
<gene>
    <name evidence="9" type="ORF">XDN619_LOCUS15246</name>
</gene>
<feature type="compositionally biased region" description="Basic and acidic residues" evidence="7">
    <location>
        <begin position="1155"/>
        <end position="1165"/>
    </location>
</feature>
<evidence type="ECO:0000256" key="5">
    <source>
        <dbReference type="ARBA" id="ARBA00023212"/>
    </source>
</evidence>